<evidence type="ECO:0000313" key="2">
    <source>
        <dbReference type="Proteomes" id="UP000315891"/>
    </source>
</evidence>
<keyword evidence="2" id="KW-1185">Reference proteome</keyword>
<evidence type="ECO:0000313" key="1">
    <source>
        <dbReference type="EMBL" id="QDQ74838.1"/>
    </source>
</evidence>
<dbReference type="InterPro" id="IPR025990">
    <property type="entry name" value="zinc_ribbon_bacterial"/>
</dbReference>
<dbReference type="EMBL" id="CP041742">
    <property type="protein sequence ID" value="QDQ74838.1"/>
    <property type="molecule type" value="Genomic_DNA"/>
</dbReference>
<dbReference type="Proteomes" id="UP000315891">
    <property type="component" value="Chromosome"/>
</dbReference>
<dbReference type="AlphaFoldDB" id="A0A516V8H7"/>
<dbReference type="PIRSF" id="PIRSF037225">
    <property type="entry name" value="UCP037225"/>
    <property type="match status" value="1"/>
</dbReference>
<organism evidence="1 2">
    <name type="scientific">Pseudoluteimonas lycopersici</name>
    <dbReference type="NCBI Taxonomy" id="1324796"/>
    <lineage>
        <taxon>Bacteria</taxon>
        <taxon>Pseudomonadati</taxon>
        <taxon>Pseudomonadota</taxon>
        <taxon>Gammaproteobacteria</taxon>
        <taxon>Lysobacterales</taxon>
        <taxon>Lysobacteraceae</taxon>
        <taxon>Pseudoluteimonas</taxon>
    </lineage>
</organism>
<accession>A0A516V8H7</accession>
<dbReference type="InterPro" id="IPR017143">
    <property type="entry name" value="UCP037225"/>
</dbReference>
<gene>
    <name evidence="1" type="ORF">FNZ56_10855</name>
</gene>
<name>A0A516V8H7_9GAMM</name>
<dbReference type="OrthoDB" id="9814566at2"/>
<dbReference type="Pfam" id="PF14255">
    <property type="entry name" value="Zn_ribbon_21"/>
    <property type="match status" value="1"/>
</dbReference>
<proteinExistence type="predicted"/>
<reference evidence="1 2" key="1">
    <citation type="submission" date="2019-07" db="EMBL/GenBank/DDBJ databases">
        <title>Lysobacter weifangensis sp. nov., isolated from bensulfuron-methyl contaminated farmland soil.</title>
        <authorList>
            <person name="Zhao H."/>
        </authorList>
    </citation>
    <scope>NUCLEOTIDE SEQUENCE [LARGE SCALE GENOMIC DNA]</scope>
    <source>
        <strain evidence="1 2">CC-Bw-6</strain>
    </source>
</reference>
<sequence length="58" mass="6396">MRVACPYCGERISIAIDAGADAQRYIEDCEVCCRPIVFEVWRDAAGDWGVAASREDDA</sequence>
<protein>
    <submittedName>
        <fullName evidence="1">CPXCG motif-containing cysteine-rich protein</fullName>
    </submittedName>
</protein>